<feature type="domain" description="HD-GYP" evidence="7">
    <location>
        <begin position="661"/>
        <end position="856"/>
    </location>
</feature>
<dbReference type="InterPro" id="IPR037522">
    <property type="entry name" value="HD_GYP_dom"/>
</dbReference>
<dbReference type="AlphaFoldDB" id="A0A538SB36"/>
<dbReference type="Proteomes" id="UP000316292">
    <property type="component" value="Unassembled WGS sequence"/>
</dbReference>
<dbReference type="InterPro" id="IPR005467">
    <property type="entry name" value="His_kinase_dom"/>
</dbReference>
<dbReference type="Pfam" id="PF02518">
    <property type="entry name" value="HATPase_c"/>
    <property type="match status" value="1"/>
</dbReference>
<dbReference type="InterPro" id="IPR003594">
    <property type="entry name" value="HATPase_dom"/>
</dbReference>
<comment type="caution">
    <text evidence="8">The sequence shown here is derived from an EMBL/GenBank/DDBJ whole genome shotgun (WGS) entry which is preliminary data.</text>
</comment>
<dbReference type="SMART" id="SM00388">
    <property type="entry name" value="HisKA"/>
    <property type="match status" value="1"/>
</dbReference>
<evidence type="ECO:0000259" key="6">
    <source>
        <dbReference type="PROSITE" id="PS50109"/>
    </source>
</evidence>
<dbReference type="EMBL" id="VBOR01000070">
    <property type="protein sequence ID" value="TMQ48589.1"/>
    <property type="molecule type" value="Genomic_DNA"/>
</dbReference>
<evidence type="ECO:0000256" key="4">
    <source>
        <dbReference type="ARBA" id="ARBA00022679"/>
    </source>
</evidence>
<comment type="catalytic activity">
    <reaction evidence="1">
        <text>ATP + protein L-histidine = ADP + protein N-phospho-L-histidine.</text>
        <dbReference type="EC" id="2.7.13.3"/>
    </reaction>
</comment>
<dbReference type="InterPro" id="IPR003018">
    <property type="entry name" value="GAF"/>
</dbReference>
<dbReference type="PANTHER" id="PTHR43047">
    <property type="entry name" value="TWO-COMPONENT HISTIDINE PROTEIN KINASE"/>
    <property type="match status" value="1"/>
</dbReference>
<dbReference type="Pfam" id="PF13487">
    <property type="entry name" value="HD_5"/>
    <property type="match status" value="1"/>
</dbReference>
<dbReference type="PANTHER" id="PTHR43047:SF72">
    <property type="entry name" value="OSMOSENSING HISTIDINE PROTEIN KINASE SLN1"/>
    <property type="match status" value="1"/>
</dbReference>
<dbReference type="SUPFAM" id="SSF55874">
    <property type="entry name" value="ATPase domain of HSP90 chaperone/DNA topoisomerase II/histidine kinase"/>
    <property type="match status" value="1"/>
</dbReference>
<keyword evidence="3" id="KW-0597">Phosphoprotein</keyword>
<dbReference type="SUPFAM" id="SSF109604">
    <property type="entry name" value="HD-domain/PDEase-like"/>
    <property type="match status" value="1"/>
</dbReference>
<dbReference type="Gene3D" id="1.10.3210.10">
    <property type="entry name" value="Hypothetical protein af1432"/>
    <property type="match status" value="1"/>
</dbReference>
<feature type="domain" description="Histidine kinase" evidence="6">
    <location>
        <begin position="278"/>
        <end position="497"/>
    </location>
</feature>
<evidence type="ECO:0000256" key="3">
    <source>
        <dbReference type="ARBA" id="ARBA00022553"/>
    </source>
</evidence>
<accession>A0A538SB36</accession>
<dbReference type="GO" id="GO:0000155">
    <property type="term" value="F:phosphorelay sensor kinase activity"/>
    <property type="evidence" value="ECO:0007669"/>
    <property type="project" value="InterPro"/>
</dbReference>
<dbReference type="InterPro" id="IPR029016">
    <property type="entry name" value="GAF-like_dom_sf"/>
</dbReference>
<dbReference type="PROSITE" id="PS51832">
    <property type="entry name" value="HD_GYP"/>
    <property type="match status" value="1"/>
</dbReference>
<dbReference type="EC" id="2.7.13.3" evidence="2"/>
<dbReference type="GO" id="GO:0005886">
    <property type="term" value="C:plasma membrane"/>
    <property type="evidence" value="ECO:0007669"/>
    <property type="project" value="TreeGrafter"/>
</dbReference>
<evidence type="ECO:0000256" key="1">
    <source>
        <dbReference type="ARBA" id="ARBA00000085"/>
    </source>
</evidence>
<evidence type="ECO:0000313" key="9">
    <source>
        <dbReference type="Proteomes" id="UP000316292"/>
    </source>
</evidence>
<dbReference type="SUPFAM" id="SSF55781">
    <property type="entry name" value="GAF domain-like"/>
    <property type="match status" value="2"/>
</dbReference>
<gene>
    <name evidence="8" type="ORF">E6K71_06870</name>
</gene>
<dbReference type="FunFam" id="3.30.565.10:FF:000006">
    <property type="entry name" value="Sensor histidine kinase WalK"/>
    <property type="match status" value="1"/>
</dbReference>
<dbReference type="GO" id="GO:0009927">
    <property type="term" value="F:histidine phosphotransfer kinase activity"/>
    <property type="evidence" value="ECO:0007669"/>
    <property type="project" value="TreeGrafter"/>
</dbReference>
<dbReference type="InterPro" id="IPR003661">
    <property type="entry name" value="HisK_dim/P_dom"/>
</dbReference>
<dbReference type="Pfam" id="PF01590">
    <property type="entry name" value="GAF"/>
    <property type="match status" value="2"/>
</dbReference>
<sequence length="859" mass="96191">MIPSIELLWALAASVLLLVEQVRHRRSLRHELRSLRSSYDAAIHRNDELSQASDKMGDLYRYQLLTSRKRAARIKKVLEIATSINSNLTLDKVLHEIVHAVSDAAGFRIVLLRVLNEATGHFEARAFAGLNRDAIRKLELLRIPRAEFESWLKEEFRVGRSFFIGHEKKFWGEVDDEGYTPDLGVRQEGEWHQEDVLFVPLYTKDGNVVGYFSVDDPVDRRLPSRETVETLEILATHAIVAIQNASLYERLNDSLARLEEATERTEEVADLKNKFISTVSHELLTPLTAIRAYTEALLEHIGSTNIDMQRQFLGVINEQSLKLRRLIDSILELSQLESGRFRMSREPFNLVGLMDEVVQGLREMADAKQIQIVVESASPEIVVEADRGLVRRVLNNLGSNAIKFTHEGGTVTLRTLVEGRAVRIQVEDTGIGIPKEGIDRIFDKFYQIDSSLSREYPGVGLGLSISKSIVEWHGGEIMAESESGAGSRFTVLLPITAGDAHVITHATWSPSRSVSDHLTRLTVEMIAEVMNARTASLMLVDEENSELYIRAARGLREEVVCGTRIRIGDSIAGWVAEHGEPLLVTNIEEDPRFGRPNRHQYETKSLLSVPVKIGGRVVGVININNKISCTPFTDDDRALLSSLSDRVALAWQRVSDHERSSERTEETSRTLTAIIENARRSRLKLNSGSMATRAVALGRKLGLSEDDVEVLAYVASVHDVGMGQIDLTVLQEPGSLDDETWARVAMHPLRSAEIVKPIEFQEQVTEIIMAHHERIDGKGYPRGLKGQEIPIGAKIIGVLDAYESMTIGRPYRHAMTHAEALQELRRCAGTQFESRVVEAFGHLYQSEETTKLVRTAEAA</sequence>
<dbReference type="SMART" id="SM00065">
    <property type="entry name" value="GAF"/>
    <property type="match status" value="2"/>
</dbReference>
<dbReference type="PRINTS" id="PR00344">
    <property type="entry name" value="BCTRLSENSOR"/>
</dbReference>
<proteinExistence type="predicted"/>
<evidence type="ECO:0000256" key="2">
    <source>
        <dbReference type="ARBA" id="ARBA00012438"/>
    </source>
</evidence>
<dbReference type="InterPro" id="IPR036890">
    <property type="entry name" value="HATPase_C_sf"/>
</dbReference>
<dbReference type="InterPro" id="IPR004358">
    <property type="entry name" value="Sig_transdc_His_kin-like_C"/>
</dbReference>
<evidence type="ECO:0000259" key="7">
    <source>
        <dbReference type="PROSITE" id="PS51832"/>
    </source>
</evidence>
<dbReference type="InterPro" id="IPR036097">
    <property type="entry name" value="HisK_dim/P_sf"/>
</dbReference>
<dbReference type="CDD" id="cd00077">
    <property type="entry name" value="HDc"/>
    <property type="match status" value="1"/>
</dbReference>
<reference evidence="8 9" key="1">
    <citation type="journal article" date="2019" name="Nat. Microbiol.">
        <title>Mediterranean grassland soil C-N compound turnover is dependent on rainfall and depth, and is mediated by genomically divergent microorganisms.</title>
        <authorList>
            <person name="Diamond S."/>
            <person name="Andeer P.F."/>
            <person name="Li Z."/>
            <person name="Crits-Christoph A."/>
            <person name="Burstein D."/>
            <person name="Anantharaman K."/>
            <person name="Lane K.R."/>
            <person name="Thomas B.C."/>
            <person name="Pan C."/>
            <person name="Northen T.R."/>
            <person name="Banfield J.F."/>
        </authorList>
    </citation>
    <scope>NUCLEOTIDE SEQUENCE [LARGE SCALE GENOMIC DNA]</scope>
    <source>
        <strain evidence="8">WS_1</strain>
    </source>
</reference>
<dbReference type="Pfam" id="PF00512">
    <property type="entry name" value="HisKA"/>
    <property type="match status" value="1"/>
</dbReference>
<dbReference type="CDD" id="cd16922">
    <property type="entry name" value="HATPase_EvgS-ArcB-TorS-like"/>
    <property type="match status" value="1"/>
</dbReference>
<dbReference type="PROSITE" id="PS50109">
    <property type="entry name" value="HIS_KIN"/>
    <property type="match status" value="1"/>
</dbReference>
<dbReference type="Gene3D" id="1.10.287.130">
    <property type="match status" value="1"/>
</dbReference>
<organism evidence="8 9">
    <name type="scientific">Eiseniibacteriota bacterium</name>
    <dbReference type="NCBI Taxonomy" id="2212470"/>
    <lineage>
        <taxon>Bacteria</taxon>
        <taxon>Candidatus Eiseniibacteriota</taxon>
    </lineage>
</organism>
<protein>
    <recommendedName>
        <fullName evidence="2">histidine kinase</fullName>
        <ecNumber evidence="2">2.7.13.3</ecNumber>
    </recommendedName>
</protein>
<dbReference type="Gene3D" id="3.30.565.10">
    <property type="entry name" value="Histidine kinase-like ATPase, C-terminal domain"/>
    <property type="match status" value="1"/>
</dbReference>
<dbReference type="SUPFAM" id="SSF47384">
    <property type="entry name" value="Homodimeric domain of signal transducing histidine kinase"/>
    <property type="match status" value="1"/>
</dbReference>
<dbReference type="CDD" id="cd00082">
    <property type="entry name" value="HisKA"/>
    <property type="match status" value="1"/>
</dbReference>
<dbReference type="Gene3D" id="3.30.450.40">
    <property type="match status" value="2"/>
</dbReference>
<evidence type="ECO:0000256" key="5">
    <source>
        <dbReference type="ARBA" id="ARBA00022777"/>
    </source>
</evidence>
<keyword evidence="5" id="KW-0418">Kinase</keyword>
<evidence type="ECO:0000313" key="8">
    <source>
        <dbReference type="EMBL" id="TMQ48589.1"/>
    </source>
</evidence>
<dbReference type="InterPro" id="IPR003607">
    <property type="entry name" value="HD/PDEase_dom"/>
</dbReference>
<dbReference type="SMART" id="SM00387">
    <property type="entry name" value="HATPase_c"/>
    <property type="match status" value="1"/>
</dbReference>
<name>A0A538SB36_UNCEI</name>
<keyword evidence="4" id="KW-0808">Transferase</keyword>